<dbReference type="FunFam" id="3.30.70.270:FF:000020">
    <property type="entry name" value="Transposon Tf2-6 polyprotein-like Protein"/>
    <property type="match status" value="1"/>
</dbReference>
<sequence>MRPRRLPLARQEAADQALWEMQQAGLIEPSDSPWAAAVVMVPKKGGKWRFCVDYRPLNAVTRKDSYPIPRIDEALDVVAGSSWFSSLDLRSGYFQCPLAPDARPKTAFCTSRGLWQFRVLPFGLCNAPATFERLMDRVLAGIPRQQCIVYLDDILAHGGSFETALASLRQVLERVAAAGLKLHPDKCHFLRREVTFLGHRVGGEGISTMEDKVEAVQDWPTPTDTRQLKSFLGLASYYRRFVRGFSCVAAPLFRLLQKDREFVWAEDCQSAFETLKGALTKAPVLSPPDPALPFILDTDASNVGNGAVLAQEGPEGERVVAYYSRTFNKAERRYCVTRRELLAIVRAVRHFKYYLCGLRFTVRTDHSALRWLMSFKEPEGQVARWIEELQSYSFSVVHRAGVRHTNADALSRRPCSQDDCRYCERMESREKELCSQEEGCSAVEVASPVCCELREVDTAGWRRQQEEDADLRPVLQWLDQQRRPPWEEVAVLSLVTKGLWAKFEALRLWDGVLQRAWKEPATGEVRWQVVVPHSLRGEVLQAVHGAVGSGHFGVTKTLRRLRLGFYWGQHKRDVEDFCRRCDGCTARKGPTERSHAQLQQFPVGSPMERVGVDVVGPLPCTERGNKYVLTAMDYFTKWPEAYALPDQGAETIADALVGGMISRFGAAESIQSDQGRNFESRVFAALCSRLDMQKSRTTPLHPQSDGLVERFHRCMEQQLAIVSAEHQRDWDHHLPLVLMAYRSAVQESTSCTPALLMLGRELRTPADLAFGRPPNSPPVPPGPEYARRLQDRLETAHFFARGQLLSAGVRQKRNYDVRSRGRHFEAGELVWTYSPQRRREDAQSSIASGSGHAGSLRGWGRWCTGSSYHLGEGGWLSTETGWPLIEAPPPLNLLQRALQLPAPVRMGPGHAHHSVLALGPHLTLSLSPLPVDHHSQQLGPQPRPSLS</sequence>
<dbReference type="InterPro" id="IPR041577">
    <property type="entry name" value="RT_RNaseH_2"/>
</dbReference>
<dbReference type="InterPro" id="IPR043502">
    <property type="entry name" value="DNA/RNA_pol_sf"/>
</dbReference>
<dbReference type="AlphaFoldDB" id="A0A8C5CQK7"/>
<dbReference type="CDD" id="cd09274">
    <property type="entry name" value="RNase_HI_RT_Ty3"/>
    <property type="match status" value="1"/>
</dbReference>
<organism evidence="8 9">
    <name type="scientific">Gadus morhua</name>
    <name type="common">Atlantic cod</name>
    <dbReference type="NCBI Taxonomy" id="8049"/>
    <lineage>
        <taxon>Eukaryota</taxon>
        <taxon>Metazoa</taxon>
        <taxon>Chordata</taxon>
        <taxon>Craniata</taxon>
        <taxon>Vertebrata</taxon>
        <taxon>Euteleostomi</taxon>
        <taxon>Actinopterygii</taxon>
        <taxon>Neopterygii</taxon>
        <taxon>Teleostei</taxon>
        <taxon>Neoteleostei</taxon>
        <taxon>Acanthomorphata</taxon>
        <taxon>Zeiogadaria</taxon>
        <taxon>Gadariae</taxon>
        <taxon>Gadiformes</taxon>
        <taxon>Gadoidei</taxon>
        <taxon>Gadidae</taxon>
        <taxon>Gadus</taxon>
    </lineage>
</organism>
<accession>A0A8C5CQK7</accession>
<feature type="region of interest" description="Disordered" evidence="5">
    <location>
        <begin position="928"/>
        <end position="947"/>
    </location>
</feature>
<dbReference type="Pfam" id="PF00665">
    <property type="entry name" value="rve"/>
    <property type="match status" value="1"/>
</dbReference>
<proteinExistence type="inferred from homology"/>
<dbReference type="FunFam" id="3.10.20.370:FF:000001">
    <property type="entry name" value="Retrovirus-related Pol polyprotein from transposon 17.6-like protein"/>
    <property type="match status" value="1"/>
</dbReference>
<dbReference type="InterPro" id="IPR041588">
    <property type="entry name" value="Integrase_H2C2"/>
</dbReference>
<dbReference type="Gene3D" id="3.10.10.10">
    <property type="entry name" value="HIV Type 1 Reverse Transcriptase, subunit A, domain 1"/>
    <property type="match status" value="1"/>
</dbReference>
<reference evidence="8" key="1">
    <citation type="submission" date="2025-08" db="UniProtKB">
        <authorList>
            <consortium name="Ensembl"/>
        </authorList>
    </citation>
    <scope>IDENTIFICATION</scope>
</reference>
<evidence type="ECO:0000259" key="7">
    <source>
        <dbReference type="PROSITE" id="PS50994"/>
    </source>
</evidence>
<dbReference type="InterPro" id="IPR012337">
    <property type="entry name" value="RNaseH-like_sf"/>
</dbReference>
<dbReference type="Proteomes" id="UP000694546">
    <property type="component" value="Chromosome 10"/>
</dbReference>
<dbReference type="GeneTree" id="ENSGT01100000263500"/>
<keyword evidence="9" id="KW-1185">Reference proteome</keyword>
<feature type="domain" description="Reverse transcriptase" evidence="6">
    <location>
        <begin position="22"/>
        <end position="201"/>
    </location>
</feature>
<dbReference type="Pfam" id="PF17919">
    <property type="entry name" value="RT_RNaseH_2"/>
    <property type="match status" value="1"/>
</dbReference>
<dbReference type="SUPFAM" id="SSF56672">
    <property type="entry name" value="DNA/RNA polymerases"/>
    <property type="match status" value="1"/>
</dbReference>
<dbReference type="PROSITE" id="PS50994">
    <property type="entry name" value="INTEGRASE"/>
    <property type="match status" value="1"/>
</dbReference>
<feature type="domain" description="Integrase catalytic" evidence="7">
    <location>
        <begin position="598"/>
        <end position="761"/>
    </location>
</feature>
<dbReference type="InterPro" id="IPR043128">
    <property type="entry name" value="Rev_trsase/Diguanyl_cyclase"/>
</dbReference>
<dbReference type="PROSITE" id="PS50878">
    <property type="entry name" value="RT_POL"/>
    <property type="match status" value="1"/>
</dbReference>
<evidence type="ECO:0000256" key="2">
    <source>
        <dbReference type="ARBA" id="ARBA00012180"/>
    </source>
</evidence>
<dbReference type="EC" id="3.1.26.4" evidence="2"/>
<dbReference type="OMA" id="CEISEDF"/>
<dbReference type="Pfam" id="PF00078">
    <property type="entry name" value="RVT_1"/>
    <property type="match status" value="1"/>
</dbReference>
<dbReference type="GO" id="GO:0003676">
    <property type="term" value="F:nucleic acid binding"/>
    <property type="evidence" value="ECO:0007669"/>
    <property type="project" value="InterPro"/>
</dbReference>
<protein>
    <recommendedName>
        <fullName evidence="4">Gypsy retrotransposon integrase-like protein 1</fullName>
        <ecNumber evidence="2">3.1.26.4</ecNumber>
    </recommendedName>
</protein>
<evidence type="ECO:0000256" key="5">
    <source>
        <dbReference type="SAM" id="MobiDB-lite"/>
    </source>
</evidence>
<dbReference type="Gene3D" id="3.30.420.10">
    <property type="entry name" value="Ribonuclease H-like superfamily/Ribonuclease H"/>
    <property type="match status" value="1"/>
</dbReference>
<dbReference type="PANTHER" id="PTHR37984">
    <property type="entry name" value="PROTEIN CBG26694"/>
    <property type="match status" value="1"/>
</dbReference>
<dbReference type="CDD" id="cd01647">
    <property type="entry name" value="RT_LTR"/>
    <property type="match status" value="1"/>
</dbReference>
<evidence type="ECO:0000256" key="3">
    <source>
        <dbReference type="ARBA" id="ARBA00023268"/>
    </source>
</evidence>
<dbReference type="GO" id="GO:0004523">
    <property type="term" value="F:RNA-DNA hybrid ribonuclease activity"/>
    <property type="evidence" value="ECO:0007669"/>
    <property type="project" value="UniProtKB-EC"/>
</dbReference>
<dbReference type="InterPro" id="IPR000477">
    <property type="entry name" value="RT_dom"/>
</dbReference>
<keyword evidence="3" id="KW-0511">Multifunctional enzyme</keyword>
<dbReference type="Gene3D" id="1.10.340.70">
    <property type="match status" value="1"/>
</dbReference>
<dbReference type="Pfam" id="PF17921">
    <property type="entry name" value="Integrase_H2C2"/>
    <property type="match status" value="1"/>
</dbReference>
<feature type="compositionally biased region" description="Polar residues" evidence="5">
    <location>
        <begin position="936"/>
        <end position="947"/>
    </location>
</feature>
<name>A0A8C5CQK7_GADMO</name>
<evidence type="ECO:0000259" key="6">
    <source>
        <dbReference type="PROSITE" id="PS50878"/>
    </source>
</evidence>
<dbReference type="InterPro" id="IPR036397">
    <property type="entry name" value="RNaseH_sf"/>
</dbReference>
<dbReference type="Gene3D" id="3.30.70.270">
    <property type="match status" value="2"/>
</dbReference>
<dbReference type="SUPFAM" id="SSF53098">
    <property type="entry name" value="Ribonuclease H-like"/>
    <property type="match status" value="1"/>
</dbReference>
<reference evidence="8" key="2">
    <citation type="submission" date="2025-09" db="UniProtKB">
        <authorList>
            <consortium name="Ensembl"/>
        </authorList>
    </citation>
    <scope>IDENTIFICATION</scope>
</reference>
<dbReference type="InterPro" id="IPR001584">
    <property type="entry name" value="Integrase_cat-core"/>
</dbReference>
<dbReference type="Gene3D" id="3.10.20.370">
    <property type="match status" value="1"/>
</dbReference>
<dbReference type="GO" id="GO:0015074">
    <property type="term" value="P:DNA integration"/>
    <property type="evidence" value="ECO:0007669"/>
    <property type="project" value="InterPro"/>
</dbReference>
<dbReference type="FunFam" id="1.10.340.70:FF:000001">
    <property type="entry name" value="Retrovirus-related Pol polyprotein from transposon gypsy-like Protein"/>
    <property type="match status" value="1"/>
</dbReference>
<evidence type="ECO:0000313" key="8">
    <source>
        <dbReference type="Ensembl" id="ENSGMOP00000064145.1"/>
    </source>
</evidence>
<evidence type="ECO:0000256" key="4">
    <source>
        <dbReference type="ARBA" id="ARBA00039658"/>
    </source>
</evidence>
<dbReference type="InterPro" id="IPR050951">
    <property type="entry name" value="Retrovirus_Pol_polyprotein"/>
</dbReference>
<dbReference type="Ensembl" id="ENSGMOT00000047775.1">
    <property type="protein sequence ID" value="ENSGMOP00000064145.1"/>
    <property type="gene ID" value="ENSGMOG00000032682.1"/>
</dbReference>
<dbReference type="PANTHER" id="PTHR37984:SF5">
    <property type="entry name" value="PROTEIN NYNRIN-LIKE"/>
    <property type="match status" value="1"/>
</dbReference>
<comment type="similarity">
    <text evidence="1">Belongs to the beta type-B retroviral polymerase family. HERV class-II K(HML-2) pol subfamily.</text>
</comment>
<dbReference type="FunFam" id="3.30.420.10:FF:000032">
    <property type="entry name" value="Retrovirus-related Pol polyprotein from transposon 297-like Protein"/>
    <property type="match status" value="1"/>
</dbReference>
<evidence type="ECO:0000313" key="9">
    <source>
        <dbReference type="Proteomes" id="UP000694546"/>
    </source>
</evidence>
<evidence type="ECO:0000256" key="1">
    <source>
        <dbReference type="ARBA" id="ARBA00010879"/>
    </source>
</evidence>